<dbReference type="Proteomes" id="UP000095255">
    <property type="component" value="Unassembled WGS sequence"/>
</dbReference>
<proteinExistence type="predicted"/>
<dbReference type="OrthoDB" id="757934at2"/>
<dbReference type="Gene3D" id="3.40.50.2000">
    <property type="entry name" value="Glycogen Phosphorylase B"/>
    <property type="match status" value="2"/>
</dbReference>
<name>A0A1E5L5U3_9FIRM</name>
<dbReference type="EMBL" id="MJAT01000022">
    <property type="protein sequence ID" value="OEH85491.1"/>
    <property type="molecule type" value="Genomic_DNA"/>
</dbReference>
<organism evidence="1 2">
    <name type="scientific">Desulfuribacillus stibiiarsenatis</name>
    <dbReference type="NCBI Taxonomy" id="1390249"/>
    <lineage>
        <taxon>Bacteria</taxon>
        <taxon>Bacillati</taxon>
        <taxon>Bacillota</taxon>
        <taxon>Desulfuribacillia</taxon>
        <taxon>Desulfuribacillales</taxon>
        <taxon>Desulfuribacillaceae</taxon>
        <taxon>Desulfuribacillus</taxon>
    </lineage>
</organism>
<accession>A0A1E5L5U3</accession>
<gene>
    <name evidence="1" type="ORF">BHU72_05235</name>
</gene>
<protein>
    <recommendedName>
        <fullName evidence="3">UDP-N-acetylglucosamine 2-epimerase domain-containing protein</fullName>
    </recommendedName>
</protein>
<evidence type="ECO:0008006" key="3">
    <source>
        <dbReference type="Google" id="ProtNLM"/>
    </source>
</evidence>
<reference evidence="1 2" key="1">
    <citation type="submission" date="2016-09" db="EMBL/GenBank/DDBJ databases">
        <title>Desulfuribacillus arsenicus sp. nov., an obligately anaerobic, dissimilatory arsenic- and antimonate-reducing bacterium isolated from anoxic sediments.</title>
        <authorList>
            <person name="Abin C.A."/>
            <person name="Hollibaugh J.T."/>
        </authorList>
    </citation>
    <scope>NUCLEOTIDE SEQUENCE [LARGE SCALE GENOMIC DNA]</scope>
    <source>
        <strain evidence="1 2">MLFW-2</strain>
    </source>
</reference>
<dbReference type="AlphaFoldDB" id="A0A1E5L5U3"/>
<sequence>MKKILLYSRDPGAANVIIPIYSELLKSSYVVKLLGKDAAISKYKLFNIYNYTNVSNSTEDTSVDYWINYLKDHKFDFVITGTGSEEYSDKYLWKACEHVGIPSLAILDQWMNYGVRFSKYHATQLHLYENDNEHIFQPSYIFVMDSETKEEMVRIGFDEKKIIVTGQPYLDFLNRFKSTIDYNNILHYKEKINCLNEDLVIVFASENITKTEVDFNNGYIGYTDKSIIEELILAIQKNNRKYNKKIKIIIRRHPNEHIDVYSDIISNFGDEHVNIEIDNESNLFELILAGDCIVGMSSMLLIEASLLGKYIMSIQIGISKENPFVLHQKGLLQSITSRKELEEQIDLVLNNQYFKGANVTGHIDAIERVINKLEELL</sequence>
<keyword evidence="2" id="KW-1185">Reference proteome</keyword>
<evidence type="ECO:0000313" key="2">
    <source>
        <dbReference type="Proteomes" id="UP000095255"/>
    </source>
</evidence>
<comment type="caution">
    <text evidence="1">The sequence shown here is derived from an EMBL/GenBank/DDBJ whole genome shotgun (WGS) entry which is preliminary data.</text>
</comment>
<dbReference type="STRING" id="1390249.BHU72_05235"/>
<evidence type="ECO:0000313" key="1">
    <source>
        <dbReference type="EMBL" id="OEH85491.1"/>
    </source>
</evidence>
<dbReference type="SUPFAM" id="SSF53756">
    <property type="entry name" value="UDP-Glycosyltransferase/glycogen phosphorylase"/>
    <property type="match status" value="1"/>
</dbReference>
<dbReference type="RefSeq" id="WP_069702318.1">
    <property type="nucleotide sequence ID" value="NZ_MJAT01000022.1"/>
</dbReference>